<reference evidence="2" key="2">
    <citation type="submission" date="2014-02" db="EMBL/GenBank/DDBJ databases">
        <title>Annotation of the Genome Sequence of Fusarium oxysporum f. sp. melonis 26406.</title>
        <authorList>
            <consortium name="The Broad Institute Genomics Platform"/>
            <person name="Ma L.-J."/>
            <person name="Corby-Kistler H."/>
            <person name="Broz K."/>
            <person name="Gale L.R."/>
            <person name="Jonkers W."/>
            <person name="O'Donnell K."/>
            <person name="Ploetz R."/>
            <person name="Steinberg C."/>
            <person name="Schwartz D.C."/>
            <person name="VanEtten H."/>
            <person name="Zhou S."/>
            <person name="Young S.K."/>
            <person name="Zeng Q."/>
            <person name="Gargeya S."/>
            <person name="Fitzgerald M."/>
            <person name="Abouelleil A."/>
            <person name="Alvarado L."/>
            <person name="Chapman S.B."/>
            <person name="Gainer-Dewar J."/>
            <person name="Goldberg J."/>
            <person name="Griggs A."/>
            <person name="Gujja S."/>
            <person name="Hansen M."/>
            <person name="Howarth C."/>
            <person name="Imamovic A."/>
            <person name="Ireland A."/>
            <person name="Larimer J."/>
            <person name="McCowan C."/>
            <person name="Murphy C."/>
            <person name="Pearson M."/>
            <person name="Poon T.W."/>
            <person name="Priest M."/>
            <person name="Roberts A."/>
            <person name="Saif S."/>
            <person name="Shea T."/>
            <person name="Sykes S."/>
            <person name="Wortman J."/>
            <person name="Nusbaum C."/>
            <person name="Birren B."/>
        </authorList>
    </citation>
    <scope>NUCLEOTIDE SEQUENCE</scope>
    <source>
        <strain evidence="2">26406</strain>
    </source>
</reference>
<evidence type="ECO:0000256" key="1">
    <source>
        <dbReference type="SAM" id="MobiDB-lite"/>
    </source>
</evidence>
<reference evidence="2" key="1">
    <citation type="submission" date="2012-04" db="EMBL/GenBank/DDBJ databases">
        <title>The Genome Sequence of Fusarium oxysporum melonis.</title>
        <authorList>
            <consortium name="The Broad Institute Genome Sequencing Platform"/>
            <person name="Ma L.-J."/>
            <person name="Gale L.R."/>
            <person name="Schwartz D.C."/>
            <person name="Zhou S."/>
            <person name="Corby-Kistler H."/>
            <person name="Young S.K."/>
            <person name="Zeng Q."/>
            <person name="Gargeya S."/>
            <person name="Fitzgerald M."/>
            <person name="Haas B."/>
            <person name="Abouelleil A."/>
            <person name="Alvarado L."/>
            <person name="Arachchi H.M."/>
            <person name="Berlin A."/>
            <person name="Brown A."/>
            <person name="Chapman S.B."/>
            <person name="Chen Z."/>
            <person name="Dunbar C."/>
            <person name="Freedman E."/>
            <person name="Gearin G."/>
            <person name="Goldberg J."/>
            <person name="Griggs A."/>
            <person name="Gujja S."/>
            <person name="Heiman D."/>
            <person name="Howarth C."/>
            <person name="Larson L."/>
            <person name="Lui A."/>
            <person name="MacDonald P.J.P."/>
            <person name="Montmayeur A."/>
            <person name="Murphy C."/>
            <person name="Neiman D."/>
            <person name="Pearson M."/>
            <person name="Priest M."/>
            <person name="Roberts A."/>
            <person name="Saif S."/>
            <person name="Shea T."/>
            <person name="Shenoy N."/>
            <person name="Sisk P."/>
            <person name="Stolte C."/>
            <person name="Sykes S."/>
            <person name="Wortman J."/>
            <person name="Nusbaum C."/>
            <person name="Birren B."/>
        </authorList>
    </citation>
    <scope>NUCLEOTIDE SEQUENCE</scope>
    <source>
        <strain evidence="2">26406</strain>
    </source>
</reference>
<organism evidence="2">
    <name type="scientific">Fusarium oxysporum f. sp. melonis 26406</name>
    <dbReference type="NCBI Taxonomy" id="1089452"/>
    <lineage>
        <taxon>Eukaryota</taxon>
        <taxon>Fungi</taxon>
        <taxon>Dikarya</taxon>
        <taxon>Ascomycota</taxon>
        <taxon>Pezizomycotina</taxon>
        <taxon>Sordariomycetes</taxon>
        <taxon>Hypocreomycetidae</taxon>
        <taxon>Hypocreales</taxon>
        <taxon>Nectriaceae</taxon>
        <taxon>Fusarium</taxon>
        <taxon>Fusarium oxysporum species complex</taxon>
    </lineage>
</organism>
<dbReference type="EMBL" id="KI980351">
    <property type="protein sequence ID" value="EXK29148.1"/>
    <property type="molecule type" value="Genomic_DNA"/>
</dbReference>
<proteinExistence type="predicted"/>
<gene>
    <name evidence="2" type="ORF">FOMG_14327</name>
</gene>
<evidence type="ECO:0000313" key="2">
    <source>
        <dbReference type="EMBL" id="EXK29148.1"/>
    </source>
</evidence>
<sequence length="134" mass="14838">MEDFANPRLSTCMGPRGLRSLQLQESTARSVSRNPNSVTSSMVEREQEADQYNYHQKKKLDGTPNQPAAKKTKGSATVKSENSQVAMPPPNPLGNLKVKYAIETFYACCDDESAVNSSPQETVRRSEVLSLWAE</sequence>
<protein>
    <submittedName>
        <fullName evidence="2">Uncharacterized protein</fullName>
    </submittedName>
</protein>
<dbReference type="HOGENOM" id="CLU_1896309_0_0_1"/>
<feature type="compositionally biased region" description="Polar residues" evidence="1">
    <location>
        <begin position="21"/>
        <end position="42"/>
    </location>
</feature>
<dbReference type="VEuPathDB" id="FungiDB:FOMG_14327"/>
<dbReference type="Proteomes" id="UP000030703">
    <property type="component" value="Unassembled WGS sequence"/>
</dbReference>
<dbReference type="AlphaFoldDB" id="W9ZLJ6"/>
<feature type="compositionally biased region" description="Polar residues" evidence="1">
    <location>
        <begin position="74"/>
        <end position="85"/>
    </location>
</feature>
<dbReference type="OrthoDB" id="4121058at2759"/>
<accession>W9ZLJ6</accession>
<name>W9ZLJ6_FUSOX</name>
<feature type="region of interest" description="Disordered" evidence="1">
    <location>
        <begin position="1"/>
        <end position="94"/>
    </location>
</feature>
<feature type="region of interest" description="Disordered" evidence="1">
    <location>
        <begin position="113"/>
        <end position="134"/>
    </location>
</feature>